<organism evidence="2 3">
    <name type="scientific">Dipteronia sinensis</name>
    <dbReference type="NCBI Taxonomy" id="43782"/>
    <lineage>
        <taxon>Eukaryota</taxon>
        <taxon>Viridiplantae</taxon>
        <taxon>Streptophyta</taxon>
        <taxon>Embryophyta</taxon>
        <taxon>Tracheophyta</taxon>
        <taxon>Spermatophyta</taxon>
        <taxon>Magnoliopsida</taxon>
        <taxon>eudicotyledons</taxon>
        <taxon>Gunneridae</taxon>
        <taxon>Pentapetalae</taxon>
        <taxon>rosids</taxon>
        <taxon>malvids</taxon>
        <taxon>Sapindales</taxon>
        <taxon>Sapindaceae</taxon>
        <taxon>Hippocastanoideae</taxon>
        <taxon>Acereae</taxon>
        <taxon>Dipteronia</taxon>
    </lineage>
</organism>
<feature type="compositionally biased region" description="Basic and acidic residues" evidence="1">
    <location>
        <begin position="258"/>
        <end position="274"/>
    </location>
</feature>
<comment type="caution">
    <text evidence="2">The sequence shown here is derived from an EMBL/GenBank/DDBJ whole genome shotgun (WGS) entry which is preliminary data.</text>
</comment>
<evidence type="ECO:0000313" key="3">
    <source>
        <dbReference type="Proteomes" id="UP001281410"/>
    </source>
</evidence>
<accession>A0AAD9ZZX6</accession>
<keyword evidence="3" id="KW-1185">Reference proteome</keyword>
<feature type="region of interest" description="Disordered" evidence="1">
    <location>
        <begin position="234"/>
        <end position="274"/>
    </location>
</feature>
<name>A0AAD9ZZX6_9ROSI</name>
<evidence type="ECO:0000313" key="2">
    <source>
        <dbReference type="EMBL" id="KAK3198165.1"/>
    </source>
</evidence>
<protein>
    <recommendedName>
        <fullName evidence="4">Transposase</fullName>
    </recommendedName>
</protein>
<reference evidence="2" key="1">
    <citation type="journal article" date="2023" name="Plant J.">
        <title>Genome sequences and population genomics provide insights into the demographic history, inbreeding, and mutation load of two 'living fossil' tree species of Dipteronia.</title>
        <authorList>
            <person name="Feng Y."/>
            <person name="Comes H.P."/>
            <person name="Chen J."/>
            <person name="Zhu S."/>
            <person name="Lu R."/>
            <person name="Zhang X."/>
            <person name="Li P."/>
            <person name="Qiu J."/>
            <person name="Olsen K.M."/>
            <person name="Qiu Y."/>
        </authorList>
    </citation>
    <scope>NUCLEOTIDE SEQUENCE</scope>
    <source>
        <strain evidence="2">NBL</strain>
    </source>
</reference>
<feature type="region of interest" description="Disordered" evidence="1">
    <location>
        <begin position="418"/>
        <end position="443"/>
    </location>
</feature>
<feature type="compositionally biased region" description="Basic and acidic residues" evidence="1">
    <location>
        <begin position="418"/>
        <end position="438"/>
    </location>
</feature>
<gene>
    <name evidence="2" type="ORF">Dsin_021580</name>
</gene>
<dbReference type="EMBL" id="JANJYJ010000007">
    <property type="protein sequence ID" value="KAK3198165.1"/>
    <property type="molecule type" value="Genomic_DNA"/>
</dbReference>
<dbReference type="Proteomes" id="UP001281410">
    <property type="component" value="Unassembled WGS sequence"/>
</dbReference>
<dbReference type="AlphaFoldDB" id="A0AAD9ZZX6"/>
<proteinExistence type="predicted"/>
<evidence type="ECO:0000256" key="1">
    <source>
        <dbReference type="SAM" id="MobiDB-lite"/>
    </source>
</evidence>
<sequence length="469" mass="53586">MNESPKYIDVNEPSCSGRSLGILAGDNPGSVHTEADMDSIRTLYGIPDSVILRASKEHERADWDIPGWTCFYEYNFRQGFRFHVPSLARRLLVYYDIAPGQLMPNSWRILISLFVLREKYNLPFGICSLLHNYYLKEQVHEKDTFFFVKGLLIDGPFGNEMYAYRRVWNHYELINAESKPKYDDAVSRTQRVLAIPAEKRSWTVLMAEAMAKRRVAALAKKKIAESASKDKSIVPVVEQPLESSPETDPLRPPKRRKTVEDKGKGKSMDVRSEDASTEVVRKRAGLTSVTFPKEVSIFNEPNSFLKKSNDLLFFVDGKILKGKKMEEMIDASLISTFQAFQMQLALKDDILRARINTLIYRSFQSINLFSSWERSLLGTVLIFTIRALASEYFITRFYTIKHTKWDPHAEIADWEEAERLETDKSPGDGHDWESDTGSKDAANVGSLPLLDAVDHDHPIQDSNQDQSNP</sequence>
<evidence type="ECO:0008006" key="4">
    <source>
        <dbReference type="Google" id="ProtNLM"/>
    </source>
</evidence>